<dbReference type="InterPro" id="IPR036282">
    <property type="entry name" value="Glutathione-S-Trfase_C_sf"/>
</dbReference>
<dbReference type="InterPro" id="IPR001326">
    <property type="entry name" value="Transl_elong_EF1B_B/D_CS"/>
</dbReference>
<dbReference type="Pfam" id="PF10587">
    <property type="entry name" value="EF-1_beta_acid"/>
    <property type="match status" value="1"/>
</dbReference>
<dbReference type="Gene3D" id="3.30.70.60">
    <property type="match status" value="1"/>
</dbReference>
<comment type="caution">
    <text evidence="8">The sequence shown here is derived from an EMBL/GenBank/DDBJ whole genome shotgun (WGS) entry which is preliminary data.</text>
</comment>
<gene>
    <name evidence="8" type="ORF">PHLCEN_2v11133</name>
</gene>
<keyword evidence="4" id="KW-0175">Coiled coil</keyword>
<organism evidence="8 9">
    <name type="scientific">Hermanssonia centrifuga</name>
    <dbReference type="NCBI Taxonomy" id="98765"/>
    <lineage>
        <taxon>Eukaryota</taxon>
        <taxon>Fungi</taxon>
        <taxon>Dikarya</taxon>
        <taxon>Basidiomycota</taxon>
        <taxon>Agaricomycotina</taxon>
        <taxon>Agaricomycetes</taxon>
        <taxon>Polyporales</taxon>
        <taxon>Meruliaceae</taxon>
        <taxon>Hermanssonia</taxon>
    </lineage>
</organism>
<proteinExistence type="inferred from homology"/>
<dbReference type="GO" id="GO:0005853">
    <property type="term" value="C:eukaryotic translation elongation factor 1 complex"/>
    <property type="evidence" value="ECO:0007669"/>
    <property type="project" value="InterPro"/>
</dbReference>
<evidence type="ECO:0000256" key="3">
    <source>
        <dbReference type="ARBA" id="ARBA00022917"/>
    </source>
</evidence>
<dbReference type="Pfam" id="PF00736">
    <property type="entry name" value="EF1_GNE"/>
    <property type="match status" value="1"/>
</dbReference>
<dbReference type="OrthoDB" id="331763at2759"/>
<keyword evidence="3" id="KW-0648">Protein biosynthesis</keyword>
<dbReference type="SUPFAM" id="SSF47616">
    <property type="entry name" value="GST C-terminal domain-like"/>
    <property type="match status" value="1"/>
</dbReference>
<dbReference type="FunFam" id="3.30.70.60:FF:000001">
    <property type="entry name" value="Elongation factor 1-beta 1 like"/>
    <property type="match status" value="1"/>
</dbReference>
<keyword evidence="9" id="KW-1185">Reference proteome</keyword>
<dbReference type="InterPro" id="IPR036219">
    <property type="entry name" value="eEF-1beta-like_sf"/>
</dbReference>
<evidence type="ECO:0000313" key="8">
    <source>
        <dbReference type="EMBL" id="PSR73029.1"/>
    </source>
</evidence>
<evidence type="ECO:0000256" key="2">
    <source>
        <dbReference type="ARBA" id="ARBA00022768"/>
    </source>
</evidence>
<dbReference type="InterPro" id="IPR049720">
    <property type="entry name" value="EF1B_bsu/dsu"/>
</dbReference>
<dbReference type="SUPFAM" id="SSF54984">
    <property type="entry name" value="eEF-1beta-like"/>
    <property type="match status" value="1"/>
</dbReference>
<evidence type="ECO:0008006" key="10">
    <source>
        <dbReference type="Google" id="ProtNLM"/>
    </source>
</evidence>
<dbReference type="Proteomes" id="UP000186601">
    <property type="component" value="Unassembled WGS sequence"/>
</dbReference>
<dbReference type="Gene3D" id="1.20.1050.130">
    <property type="match status" value="1"/>
</dbReference>
<evidence type="ECO:0000313" key="9">
    <source>
        <dbReference type="Proteomes" id="UP000186601"/>
    </source>
</evidence>
<feature type="coiled-coil region" evidence="4">
    <location>
        <begin position="180"/>
        <end position="207"/>
    </location>
</feature>
<dbReference type="AlphaFoldDB" id="A0A2R6NKX4"/>
<feature type="domain" description="Translation elongation factor EF1B beta/delta subunit guanine nucleotide exchange" evidence="6">
    <location>
        <begin position="126"/>
        <end position="212"/>
    </location>
</feature>
<protein>
    <recommendedName>
        <fullName evidence="10">Elongation factor 1-beta</fullName>
    </recommendedName>
</protein>
<dbReference type="GO" id="GO:0005829">
    <property type="term" value="C:cytosol"/>
    <property type="evidence" value="ECO:0007669"/>
    <property type="project" value="TreeGrafter"/>
</dbReference>
<evidence type="ECO:0000259" key="6">
    <source>
        <dbReference type="SMART" id="SM00888"/>
    </source>
</evidence>
<feature type="domain" description="Elongation factor 1 beta central acidic region eukaryote" evidence="7">
    <location>
        <begin position="91"/>
        <end position="117"/>
    </location>
</feature>
<dbReference type="PANTHER" id="PTHR11595">
    <property type="entry name" value="EF-HAND AND COILED-COIL DOMAIN-CONTAINING FAMILY MEMBER"/>
    <property type="match status" value="1"/>
</dbReference>
<dbReference type="InterPro" id="IPR014717">
    <property type="entry name" value="Transl_elong_EF1B/ribsomal_bS6"/>
</dbReference>
<dbReference type="GO" id="GO:0005085">
    <property type="term" value="F:guanyl-nucleotide exchange factor activity"/>
    <property type="evidence" value="ECO:0007669"/>
    <property type="project" value="TreeGrafter"/>
</dbReference>
<dbReference type="SMART" id="SM00888">
    <property type="entry name" value="EF1_GNE"/>
    <property type="match status" value="1"/>
</dbReference>
<reference evidence="8 9" key="1">
    <citation type="submission" date="2018-02" db="EMBL/GenBank/DDBJ databases">
        <title>Genome sequence of the basidiomycete white-rot fungus Phlebia centrifuga.</title>
        <authorList>
            <person name="Granchi Z."/>
            <person name="Peng M."/>
            <person name="de Vries R.P."/>
            <person name="Hilden K."/>
            <person name="Makela M.R."/>
            <person name="Grigoriev I."/>
            <person name="Riley R."/>
        </authorList>
    </citation>
    <scope>NUCLEOTIDE SEQUENCE [LARGE SCALE GENOMIC DNA]</scope>
    <source>
        <strain evidence="8 9">FBCC195</strain>
    </source>
</reference>
<accession>A0A2R6NKX4</accession>
<keyword evidence="2" id="KW-0251">Elongation factor</keyword>
<dbReference type="EMBL" id="MLYV02001119">
    <property type="protein sequence ID" value="PSR73029.1"/>
    <property type="molecule type" value="Genomic_DNA"/>
</dbReference>
<name>A0A2R6NKX4_9APHY</name>
<dbReference type="CDD" id="cd00292">
    <property type="entry name" value="EF1B"/>
    <property type="match status" value="1"/>
</dbReference>
<evidence type="ECO:0000259" key="7">
    <source>
        <dbReference type="SMART" id="SM01182"/>
    </source>
</evidence>
<evidence type="ECO:0000256" key="1">
    <source>
        <dbReference type="ARBA" id="ARBA00007411"/>
    </source>
</evidence>
<dbReference type="PANTHER" id="PTHR11595:SF21">
    <property type="entry name" value="ELONGATION FACTOR 1-BETA"/>
    <property type="match status" value="1"/>
</dbReference>
<dbReference type="InterPro" id="IPR014038">
    <property type="entry name" value="EF1B_bsu/dsu_GNE"/>
</dbReference>
<dbReference type="PROSITE" id="PS00824">
    <property type="entry name" value="EF1BD_1"/>
    <property type="match status" value="1"/>
</dbReference>
<feature type="region of interest" description="Disordered" evidence="5">
    <location>
        <begin position="76"/>
        <end position="98"/>
    </location>
</feature>
<comment type="similarity">
    <text evidence="1">Belongs to the EF-1-beta/EF-1-delta family.</text>
</comment>
<dbReference type="GO" id="GO:0003746">
    <property type="term" value="F:translation elongation factor activity"/>
    <property type="evidence" value="ECO:0007669"/>
    <property type="project" value="UniProtKB-KW"/>
</dbReference>
<evidence type="ECO:0000256" key="4">
    <source>
        <dbReference type="SAM" id="Coils"/>
    </source>
</evidence>
<dbReference type="InterPro" id="IPR018940">
    <property type="entry name" value="EF-1_beta_acid_region_euk"/>
</dbReference>
<evidence type="ECO:0000256" key="5">
    <source>
        <dbReference type="SAM" id="MobiDB-lite"/>
    </source>
</evidence>
<dbReference type="SMART" id="SM01182">
    <property type="entry name" value="EF-1_beta_acid"/>
    <property type="match status" value="1"/>
</dbReference>
<sequence length="502" mass="52510">MSVDFAKLESHLATRSYVEGYTPSQADVTVFKAVTSAPASSFPSVTRWYSHIKSYTSEFDSLPGSSTAGEAFIGTASAAPAAEDEDEEVDLFGSDDEEDAEAERIKAERVAVYHAKKANKPKVAAKSVVTFEVKPWDDETDMAELEKAVRAIEMDGLVWGASKFVAIGYGIKKLQITIVVEDELVSLDELQEKVAELEDFVQSTDIAAMQKTQSVLPFIQLDTPGVMPSVVDRGSGISSIIPTGISSGCSTFLTQLDSNTNLTTCTSALITATSQFGPGASGSTPSTATVSTALNNLCKASNPCSETTIKSTLADFYSACQAELTSSLNKNVLQIYDVLFTVIPLTTATCSKDDSGRYCATQIAGTAPSASSLFTSAQEVVSPNFDTLESSNAAFLFLTPSLSSDKLCTSCTRSVMTSYISFESDISYAPGMAQSVLLSGQPALYNAITTTCGANFMSNAVQAAGSLSDGILSGSAPRTVSANAGGIASLLGAVTLAVAAVL</sequence>
<feature type="compositionally biased region" description="Acidic residues" evidence="5">
    <location>
        <begin position="82"/>
        <end position="98"/>
    </location>
</feature>
<dbReference type="STRING" id="98765.A0A2R6NKX4"/>